<dbReference type="AlphaFoldDB" id="A0A2C9VCA3"/>
<dbReference type="PANTHER" id="PTHR12385">
    <property type="entry name" value="CHOLINE TRANSPORTER-LIKE (SLC FAMILY 44)"/>
    <property type="match status" value="1"/>
</dbReference>
<evidence type="ECO:0000256" key="4">
    <source>
        <dbReference type="ARBA" id="ARBA00022989"/>
    </source>
</evidence>
<dbReference type="InterPro" id="IPR007603">
    <property type="entry name" value="Choline_transptr-like"/>
</dbReference>
<evidence type="ECO:0000256" key="5">
    <source>
        <dbReference type="ARBA" id="ARBA00023136"/>
    </source>
</evidence>
<reference evidence="8" key="1">
    <citation type="journal article" date="2016" name="Nat. Biotechnol.">
        <title>Sequencing wild and cultivated cassava and related species reveals extensive interspecific hybridization and genetic diversity.</title>
        <authorList>
            <person name="Bredeson J.V."/>
            <person name="Lyons J.B."/>
            <person name="Prochnik S.E."/>
            <person name="Wu G.A."/>
            <person name="Ha C.M."/>
            <person name="Edsinger-Gonzales E."/>
            <person name="Grimwood J."/>
            <person name="Schmutz J."/>
            <person name="Rabbi I.Y."/>
            <person name="Egesi C."/>
            <person name="Nauluvula P."/>
            <person name="Lebot V."/>
            <person name="Ndunguru J."/>
            <person name="Mkamilo G."/>
            <person name="Bart R.S."/>
            <person name="Setter T.L."/>
            <person name="Gleadow R.M."/>
            <person name="Kulakow P."/>
            <person name="Ferguson M.E."/>
            <person name="Rounsley S."/>
            <person name="Rokhsar D.S."/>
        </authorList>
    </citation>
    <scope>NUCLEOTIDE SEQUENCE [LARGE SCALE GENOMIC DNA]</scope>
    <source>
        <strain evidence="8">cv. AM560-2</strain>
    </source>
</reference>
<dbReference type="EMBL" id="CM004395">
    <property type="protein sequence ID" value="OAY41878.1"/>
    <property type="molecule type" value="Genomic_DNA"/>
</dbReference>
<dbReference type="Pfam" id="PF04515">
    <property type="entry name" value="Choline_transpo"/>
    <property type="match status" value="1"/>
</dbReference>
<keyword evidence="5 6" id="KW-0472">Membrane</keyword>
<dbReference type="GO" id="GO:0005886">
    <property type="term" value="C:plasma membrane"/>
    <property type="evidence" value="ECO:0007669"/>
    <property type="project" value="UniProtKB-SubCell"/>
</dbReference>
<dbReference type="Proteomes" id="UP000091857">
    <property type="component" value="Chromosome 9"/>
</dbReference>
<evidence type="ECO:0000256" key="6">
    <source>
        <dbReference type="RuleBase" id="RU368066"/>
    </source>
</evidence>
<protein>
    <recommendedName>
        <fullName evidence="6">Choline transporter-like protein</fullName>
    </recommendedName>
</protein>
<dbReference type="GO" id="GO:0055085">
    <property type="term" value="P:transmembrane transport"/>
    <property type="evidence" value="ECO:0000318"/>
    <property type="project" value="GO_Central"/>
</dbReference>
<feature type="transmembrane region" description="Helical" evidence="6">
    <location>
        <begin position="92"/>
        <end position="113"/>
    </location>
</feature>
<sequence length="459" mass="50205">MERNKDSRFVAAINMRNFLIQVQEDRLPATNPIQVQESSIQIKTATVAGQFVQRLFRALFFLHIILTTILVIFLTVRGLLSVHSHHFYPKKWYPPLLTAIACAGIVAFTWQWITFCYPSRAIRAAFWLSPLLTCAVGILLVLIGSAASLAIGTIAVVFALIQSLYACWVNSRFNYAIKVLSVSTAFRPAKTTALVIISIVTSITYSGFLVSGIGGATVTGTGIDISFILVILLSLIWTLQVMKNTFHVTVAHVKYLHFACGADMDTRDALRDTIKNLTGSIFIGSILVPILTAIRGSARAVKVVAGGTDEFLFSCANCYSAIGSTLMTYGNRWGFVQVGVYNKGIVQASMDTWETFRSVGLEPLIDSDLTGSFCFLSGIAGGAVCTLVGGTWTLAIHKSYATEVSIYAFLIGYLMCRVAMAWPQACISAYYVAYAENPQCLRLDPTIPARIQELQRYGA</sequence>
<comment type="function">
    <text evidence="6">Choline transporter.</text>
</comment>
<dbReference type="GO" id="GO:0016020">
    <property type="term" value="C:membrane"/>
    <property type="evidence" value="ECO:0000318"/>
    <property type="project" value="GO_Central"/>
</dbReference>
<feature type="transmembrane region" description="Helical" evidence="6">
    <location>
        <begin position="191"/>
        <end position="210"/>
    </location>
</feature>
<evidence type="ECO:0000313" key="8">
    <source>
        <dbReference type="Proteomes" id="UP000091857"/>
    </source>
</evidence>
<keyword evidence="3 6" id="KW-0812">Transmembrane</keyword>
<comment type="caution">
    <text evidence="7">The sequence shown here is derived from an EMBL/GenBank/DDBJ whole genome shotgun (WGS) entry which is preliminary data.</text>
</comment>
<feature type="transmembrane region" description="Helical" evidence="6">
    <location>
        <begin position="59"/>
        <end position="80"/>
    </location>
</feature>
<keyword evidence="8" id="KW-1185">Reference proteome</keyword>
<dbReference type="OMA" id="CRIAMAW"/>
<accession>A0A2C9VCA3</accession>
<dbReference type="OrthoDB" id="44736at2759"/>
<feature type="transmembrane region" description="Helical" evidence="6">
    <location>
        <begin position="404"/>
        <end position="422"/>
    </location>
</feature>
<feature type="transmembrane region" description="Helical" evidence="6">
    <location>
        <begin position="216"/>
        <end position="237"/>
    </location>
</feature>
<keyword evidence="4 6" id="KW-1133">Transmembrane helix</keyword>
<evidence type="ECO:0000313" key="7">
    <source>
        <dbReference type="EMBL" id="OAY41878.1"/>
    </source>
</evidence>
<evidence type="ECO:0000256" key="1">
    <source>
        <dbReference type="ARBA" id="ARBA00004141"/>
    </source>
</evidence>
<dbReference type="Gramene" id="Manes.09G136500.1.v8.1">
    <property type="protein sequence ID" value="Manes.09G136500.1.v8.1.CDS"/>
    <property type="gene ID" value="Manes.09G136500.v8.1"/>
</dbReference>
<evidence type="ECO:0000256" key="2">
    <source>
        <dbReference type="ARBA" id="ARBA00007168"/>
    </source>
</evidence>
<proteinExistence type="inferred from homology"/>
<dbReference type="GO" id="GO:0022857">
    <property type="term" value="F:transmembrane transporter activity"/>
    <property type="evidence" value="ECO:0000318"/>
    <property type="project" value="GO_Central"/>
</dbReference>
<feature type="transmembrane region" description="Helical" evidence="6">
    <location>
        <begin position="369"/>
        <end position="392"/>
    </location>
</feature>
<dbReference type="PANTHER" id="PTHR12385:SF84">
    <property type="entry name" value="CHOLINE TRANSPORTER-LIKE PROTEIN"/>
    <property type="match status" value="1"/>
</dbReference>
<evidence type="ECO:0000256" key="3">
    <source>
        <dbReference type="ARBA" id="ARBA00022692"/>
    </source>
</evidence>
<organism evidence="7 8">
    <name type="scientific">Manihot esculenta</name>
    <name type="common">Cassava</name>
    <name type="synonym">Jatropha manihot</name>
    <dbReference type="NCBI Taxonomy" id="3983"/>
    <lineage>
        <taxon>Eukaryota</taxon>
        <taxon>Viridiplantae</taxon>
        <taxon>Streptophyta</taxon>
        <taxon>Embryophyta</taxon>
        <taxon>Tracheophyta</taxon>
        <taxon>Spermatophyta</taxon>
        <taxon>Magnoliopsida</taxon>
        <taxon>eudicotyledons</taxon>
        <taxon>Gunneridae</taxon>
        <taxon>Pentapetalae</taxon>
        <taxon>rosids</taxon>
        <taxon>fabids</taxon>
        <taxon>Malpighiales</taxon>
        <taxon>Euphorbiaceae</taxon>
        <taxon>Crotonoideae</taxon>
        <taxon>Manihoteae</taxon>
        <taxon>Manihot</taxon>
    </lineage>
</organism>
<feature type="transmembrane region" description="Helical" evidence="6">
    <location>
        <begin position="149"/>
        <end position="170"/>
    </location>
</feature>
<name>A0A2C9VCA3_MANES</name>
<feature type="transmembrane region" description="Helical" evidence="6">
    <location>
        <begin position="125"/>
        <end position="143"/>
    </location>
</feature>
<comment type="subcellular location">
    <subcellularLocation>
        <location evidence="6">Cell membrane</location>
        <topology evidence="6">Multi-pass membrane protein</topology>
    </subcellularLocation>
    <subcellularLocation>
        <location evidence="1">Membrane</location>
        <topology evidence="1">Multi-pass membrane protein</topology>
    </subcellularLocation>
</comment>
<gene>
    <name evidence="7" type="ORF">MANES_09G136500v8</name>
</gene>
<feature type="transmembrane region" description="Helical" evidence="6">
    <location>
        <begin position="277"/>
        <end position="294"/>
    </location>
</feature>
<comment type="similarity">
    <text evidence="2 6">Belongs to the CTL (choline transporter-like) family.</text>
</comment>